<accession>A0ABP8NG92</accession>
<keyword evidence="1" id="KW-0732">Signal</keyword>
<dbReference type="Gene3D" id="2.60.120.260">
    <property type="entry name" value="Galactose-binding domain-like"/>
    <property type="match status" value="1"/>
</dbReference>
<evidence type="ECO:0000313" key="3">
    <source>
        <dbReference type="EMBL" id="GAA4466461.1"/>
    </source>
</evidence>
<dbReference type="InterPro" id="IPR011050">
    <property type="entry name" value="Pectin_lyase_fold/virulence"/>
</dbReference>
<proteinExistence type="predicted"/>
<dbReference type="SUPFAM" id="SSF48726">
    <property type="entry name" value="Immunoglobulin"/>
    <property type="match status" value="2"/>
</dbReference>
<reference evidence="4" key="1">
    <citation type="journal article" date="2019" name="Int. J. Syst. Evol. Microbiol.">
        <title>The Global Catalogue of Microorganisms (GCM) 10K type strain sequencing project: providing services to taxonomists for standard genome sequencing and annotation.</title>
        <authorList>
            <consortium name="The Broad Institute Genomics Platform"/>
            <consortium name="The Broad Institute Genome Sequencing Center for Infectious Disease"/>
            <person name="Wu L."/>
            <person name="Ma J."/>
        </authorList>
    </citation>
    <scope>NUCLEOTIDE SEQUENCE [LARGE SCALE GENOMIC DNA]</scope>
    <source>
        <strain evidence="4">JCM 32105</strain>
    </source>
</reference>
<dbReference type="NCBIfam" id="TIGR04183">
    <property type="entry name" value="Por_Secre_tail"/>
    <property type="match status" value="1"/>
</dbReference>
<evidence type="ECO:0000259" key="2">
    <source>
        <dbReference type="PROSITE" id="PS50835"/>
    </source>
</evidence>
<name>A0ABP8NG92_9BACT</name>
<dbReference type="SUPFAM" id="SSF51126">
    <property type="entry name" value="Pectin lyase-like"/>
    <property type="match status" value="1"/>
</dbReference>
<dbReference type="RefSeq" id="WP_345082665.1">
    <property type="nucleotide sequence ID" value="NZ_BAABFA010000011.1"/>
</dbReference>
<dbReference type="InterPro" id="IPR036179">
    <property type="entry name" value="Ig-like_dom_sf"/>
</dbReference>
<dbReference type="InterPro" id="IPR007110">
    <property type="entry name" value="Ig-like_dom"/>
</dbReference>
<gene>
    <name evidence="3" type="ORF">GCM10023093_20650</name>
</gene>
<organism evidence="3 4">
    <name type="scientific">Nemorincola caseinilytica</name>
    <dbReference type="NCBI Taxonomy" id="2054315"/>
    <lineage>
        <taxon>Bacteria</taxon>
        <taxon>Pseudomonadati</taxon>
        <taxon>Bacteroidota</taxon>
        <taxon>Chitinophagia</taxon>
        <taxon>Chitinophagales</taxon>
        <taxon>Chitinophagaceae</taxon>
        <taxon>Nemorincola</taxon>
    </lineage>
</organism>
<dbReference type="Proteomes" id="UP001500067">
    <property type="component" value="Unassembled WGS sequence"/>
</dbReference>
<sequence>MKGTLLRYVRNQISFFYSFSLLLLSAITATAQVTGTRTIGVEYPTLASAITDLNTMGIAGAVTINVPAGHTEVAPAGGYVLGSAVLNASISATATLTIQKSGTGANPLLTAPVGTSTSADGIFIIAGTDRVTISGIDLTESAANTTATTRMEWGYALVKRQNTAPFDGCQFVTIQGCTITLNRLNTPTVGIYAGNHIATSTTALSITATSDAMNDCAFYSNTIQNTVTGISLRGYAGAASPYSLYDQNNKVGGTTAISGNTIQNYAGATSGSGINLQYQNNPAVAYNNINNIAGGGMASTVTLYGVYVQNGTNVSAGITNNTILLTQGSTGSASYDVHVNCSGTGTINVNNNVLSAAGGSSGSMYMIYFGGANTYVSTDQNTFYNINVGTTGTLAFVYHNTATSPEYITCNNNRTGGPAVPYVNKTGAGGSVYGYYNNSGSTSGYAILNDNDLSNIIMAGSPTFYGLSETNGGSGQYKLMNNNTISNISAAGGSLYALRMGWAASASFTNNTVTNIDAGSGSAYGLYVVSGTTDTLQANRVRNLISAGGNVYGIYVNGGTTVNVVGDTINALSTSATTGQANGIYQAGGTTVNIGHNKMYDIEAIGTGGIARGIYLGTNTTMVYNNYIGDIRTPAYTGAGGTQLSGIYINGGTAHDIYYNTVYLSGGSTGADFGSSGIYSSTSPTVTLRNNIFANLCTPAGTGQTVAYRRGSTTLTSYGSASNNNLFYAGVPGPANVIFHDGTAAYETIGDFKTLVAPRDVNSVSENPPFISTTGASATFLHISPSMPTQIEGGAANITGITTDWDGNIRAGNPGYAGSGTAPDIGADEGAYMPTDLSAPAIVYTDLTNTCATGDRTLTATITDASGIPTTGTLVPRIYFRKNAGPWSSAAGVLTSGTATGSNWSFTISTAAMGGLTIADTVKYFVIAQDIAPAVNIGSNPFSGLVATNVNTITTYPAAPNSYMILPTLSGTYNVGVGMVYATITDAVAAYNSSCISGAVTFQLMDATYPSETFPITIHHNISASAANTLTIRPATGVSPTVTGAATAIFLLNGADHVTIDGSNAPVTNSVCPPVASSRNLTIANTSTSTSSAVVWLQTSADGDSATNNIIRNCNITGNAPNQTLAGIGSGSATISNSSTGTGNHNNHYENNNISRVQIGIYSQGRSAALKNNGTIINQNVMTTPSPNGIGRYGILTGYENNITVSGNSIGKVLYTGTGDVSAISMGITFASLGNSVTTGNEVTNATITYNTIDSFIADNAWSDAGIAVAGAASGTTTIANNMISRVLGHGTGGDITAGIFVGGVAGSVVNVYYNTVSLSGTLTGATYPSFAICITGSDPAVNIRDNIFVNTSSNGSSFSPYAIGIAGSAFTNLASNNNNFFSSGSALAATGSLSGTGALATLADWQTTTGEDAASKNILPAFISAGDMHLQPIVANAPLHNTGAVLPVTTDHDCESRSATPDIGADEFVIPLCSGAVAGTVTPATATFCGVGTTTITATGYSTTLGIAYQWLSSADGTSWTTIAGATGTTYVISPAITDTTYYRFRATCTVSGVSDSASTTVIVNPLPAITVTPDGGGYCSGTYSSVTMTASGATSYTWAPGTGLSGVTGATVVASPASTTAYTVTGTDAAGCTNTHVSTVTVTATPPAVVVTPAADTICAGTGVALTGSSMLPDTAFLENFNSGIGAWVVENTGTSSPALTQWTSRADGYMYGTTTFHSPDATAFVMTNSDAGGSGMTTRTSLTSPAFSLAGYTSATLNFRHYYRYIASDVFARVEISTDGGATWATVRDYRTAAATVGGAASFGTATLDVTPYAGAANCKIRFNYSAGYGWYWAVDAVSVTGTGSYTNITWSPMTGLYTDASLEAIYTGGPATTVYASPAPGVTIYTATATNGACTNTGTTTITVLPQPVPFVVTGGGSYCTGGTGVAIGLSGSAMGVNYQLYNGATAVGSPVPGTGAALSFGLQTAAGTYSVLATNMSTSCTSGMTGSASIIVAPLPVAYDVTGSGSFCADDSGLHVGLSGSDTGVLYQLYNGATAIGGPIAGTGAALDLGVQTAAGTYTVRATSAGTSCTNTMSGTATIVVDPLPAAYTMTVTGGGSYCAGDTGVHIGLSGSQVGVSYQLYLGSSPSGGAVMGTGAPLDLGLVSAVGTYSVYATNTATSCSAAMTGSIPVFINPLPSAYAVTGGGSLCAGDTGVHIGLSGSETAITYQLMLGGVPVGSPVAGTGTFIDFGAVTVGGTYSVIATTGASCSTTMTGSATVVVNAAPVVYTLTGGGAYCVGSSGASIGLSNSEVGVSYQLYNGGTPVGSPVTGTGAPLGLGTHSAPGTYSISATNVSTGCSSAMSGTTSVFAAPLPATFAVTGGGAYCMGGSGVVVGLAGSETGVNYQLYIGTTAMGGPVAGTGGAIPFGLQTVAGTYTAVATNASTGCTSAMTGSATVSEIPPPTTYIVTGGGAYCAGGAGVDVGLNSSDPGVSYQLYHGGTAIGGPVMGTGAPLSFGLQTLAGTYTVLAISGTTSCTAVMMGTATVFINPTVPPTVSITTGATGPVCVGTTVTFTAVPVNGGYSPAYQWYVNGIAAGTGIAYSYVPANGDIVRVVITSSSCAVPDTGSAAITMSVTSGLTPSVSIAASPGLTVCEGSNVTLSAVPVNGGAAPAYLWTKNGINVATGPTYTYVPDSGDVVRVTLYSSHPCRTADSVVSSDATIAVVPLVSPSVTLTASPGTTISPGQTVTLTATAAGAGPAPVYQWSLNSVPMPGATTNTLVRSSFVNGDLVTVRVTSSGSCAGLIAARSVTITVGVGVNNTVSGKMDLRLMPNPNRGTFSIRGTANNGLSNEATVEVVDILGQVVYKGSADIRDGQVDKQIVLDNSLANGMYLLRFALGGETTTFHFTLER</sequence>
<evidence type="ECO:0000256" key="1">
    <source>
        <dbReference type="SAM" id="SignalP"/>
    </source>
</evidence>
<dbReference type="Gene3D" id="2.160.20.10">
    <property type="entry name" value="Single-stranded right-handed beta-helix, Pectin lyase-like"/>
    <property type="match status" value="1"/>
</dbReference>
<dbReference type="InterPro" id="IPR006626">
    <property type="entry name" value="PbH1"/>
</dbReference>
<protein>
    <recommendedName>
        <fullName evidence="2">Ig-like domain-containing protein</fullName>
    </recommendedName>
</protein>
<feature type="chain" id="PRO_5045080900" description="Ig-like domain-containing protein" evidence="1">
    <location>
        <begin position="32"/>
        <end position="2895"/>
    </location>
</feature>
<dbReference type="Pfam" id="PF18962">
    <property type="entry name" value="Por_Secre_tail"/>
    <property type="match status" value="1"/>
</dbReference>
<dbReference type="InterPro" id="IPR012334">
    <property type="entry name" value="Pectin_lyas_fold"/>
</dbReference>
<comment type="caution">
    <text evidence="3">The sequence shown here is derived from an EMBL/GenBank/DDBJ whole genome shotgun (WGS) entry which is preliminary data.</text>
</comment>
<dbReference type="InterPro" id="IPR013783">
    <property type="entry name" value="Ig-like_fold"/>
</dbReference>
<evidence type="ECO:0000313" key="4">
    <source>
        <dbReference type="Proteomes" id="UP001500067"/>
    </source>
</evidence>
<dbReference type="SMART" id="SM00710">
    <property type="entry name" value="PbH1"/>
    <property type="match status" value="14"/>
</dbReference>
<feature type="signal peptide" evidence="1">
    <location>
        <begin position="1"/>
        <end position="31"/>
    </location>
</feature>
<dbReference type="Gene3D" id="2.60.40.10">
    <property type="entry name" value="Immunoglobulins"/>
    <property type="match status" value="1"/>
</dbReference>
<dbReference type="EMBL" id="BAABFA010000011">
    <property type="protein sequence ID" value="GAA4466461.1"/>
    <property type="molecule type" value="Genomic_DNA"/>
</dbReference>
<keyword evidence="4" id="KW-1185">Reference proteome</keyword>
<feature type="domain" description="Ig-like" evidence="2">
    <location>
        <begin position="2714"/>
        <end position="2797"/>
    </location>
</feature>
<dbReference type="InterPro" id="IPR026444">
    <property type="entry name" value="Secre_tail"/>
</dbReference>
<dbReference type="PROSITE" id="PS50835">
    <property type="entry name" value="IG_LIKE"/>
    <property type="match status" value="1"/>
</dbReference>